<evidence type="ECO:0000313" key="3">
    <source>
        <dbReference type="EMBL" id="CAL4780400.1"/>
    </source>
</evidence>
<feature type="transmembrane region" description="Helical" evidence="1">
    <location>
        <begin position="250"/>
        <end position="270"/>
    </location>
</feature>
<evidence type="ECO:0000313" key="4">
    <source>
        <dbReference type="Proteomes" id="UP001152797"/>
    </source>
</evidence>
<keyword evidence="1" id="KW-0472">Membrane</keyword>
<feature type="transmembrane region" description="Helical" evidence="1">
    <location>
        <begin position="174"/>
        <end position="194"/>
    </location>
</feature>
<dbReference type="AlphaFoldDB" id="A0A9P1CLH1"/>
<gene>
    <name evidence="2" type="ORF">C1SCF055_LOCUS19868</name>
</gene>
<dbReference type="EMBL" id="CAMXCT030001790">
    <property type="protein sequence ID" value="CAL4780400.1"/>
    <property type="molecule type" value="Genomic_DNA"/>
</dbReference>
<proteinExistence type="predicted"/>
<dbReference type="EMBL" id="CAMXCT020001790">
    <property type="protein sequence ID" value="CAL1146463.1"/>
    <property type="molecule type" value="Genomic_DNA"/>
</dbReference>
<keyword evidence="1" id="KW-1133">Transmembrane helix</keyword>
<reference evidence="3 4" key="2">
    <citation type="submission" date="2024-05" db="EMBL/GenBank/DDBJ databases">
        <authorList>
            <person name="Chen Y."/>
            <person name="Shah S."/>
            <person name="Dougan E. K."/>
            <person name="Thang M."/>
            <person name="Chan C."/>
        </authorList>
    </citation>
    <scope>NUCLEOTIDE SEQUENCE [LARGE SCALE GENOMIC DNA]</scope>
</reference>
<accession>A0A9P1CLH1</accession>
<feature type="transmembrane region" description="Helical" evidence="1">
    <location>
        <begin position="468"/>
        <end position="488"/>
    </location>
</feature>
<organism evidence="2">
    <name type="scientific">Cladocopium goreaui</name>
    <dbReference type="NCBI Taxonomy" id="2562237"/>
    <lineage>
        <taxon>Eukaryota</taxon>
        <taxon>Sar</taxon>
        <taxon>Alveolata</taxon>
        <taxon>Dinophyceae</taxon>
        <taxon>Suessiales</taxon>
        <taxon>Symbiodiniaceae</taxon>
        <taxon>Cladocopium</taxon>
    </lineage>
</organism>
<reference evidence="2" key="1">
    <citation type="submission" date="2022-10" db="EMBL/GenBank/DDBJ databases">
        <authorList>
            <person name="Chen Y."/>
            <person name="Dougan E. K."/>
            <person name="Chan C."/>
            <person name="Rhodes N."/>
            <person name="Thang M."/>
        </authorList>
    </citation>
    <scope>NUCLEOTIDE SEQUENCE</scope>
</reference>
<protein>
    <submittedName>
        <fullName evidence="3">C2H2-type domain-containing protein</fullName>
    </submittedName>
</protein>
<evidence type="ECO:0000313" key="2">
    <source>
        <dbReference type="EMBL" id="CAI3993088.1"/>
    </source>
</evidence>
<name>A0A9P1CLH1_9DINO</name>
<keyword evidence="1" id="KW-0812">Transmembrane</keyword>
<evidence type="ECO:0000256" key="1">
    <source>
        <dbReference type="SAM" id="Phobius"/>
    </source>
</evidence>
<feature type="transmembrane region" description="Helical" evidence="1">
    <location>
        <begin position="214"/>
        <end position="238"/>
    </location>
</feature>
<feature type="transmembrane region" description="Helical" evidence="1">
    <location>
        <begin position="527"/>
        <end position="547"/>
    </location>
</feature>
<dbReference type="Proteomes" id="UP001152797">
    <property type="component" value="Unassembled WGS sequence"/>
</dbReference>
<keyword evidence="4" id="KW-1185">Reference proteome</keyword>
<comment type="caution">
    <text evidence="2">The sequence shown here is derived from an EMBL/GenBank/DDBJ whole genome shotgun (WGS) entry which is preliminary data.</text>
</comment>
<dbReference type="EMBL" id="CAMXCT010001790">
    <property type="protein sequence ID" value="CAI3993088.1"/>
    <property type="molecule type" value="Genomic_DNA"/>
</dbReference>
<sequence length="576" mass="66503">MRFANTACCPASDEELLVQKDDQIEPDDLLQTKMYDWLPPWFKEGDSFFGIDKAVKVRLNDDKQRRRGVYAQLAQLEEEDLDLSPTAVSAIFGSDNQGIRNQRSGGSVLTGRDSEGDASRKAKIRFYRRFIEERVKLNREDEDEWELTHLPIPKHYQGLYQPGLFDVCGPPLKYFMPWATAGCFVASILVPVLAVASSHCEGKHEMLATYPYWLWLPFFLWVAIMVLLEWKCFTYLVIPVIATSGPKRILWFKTSFKCWTCCSIFLSVVMQAEVWSQGLLAASAIRASLDCKGWRETLEPAWSKAWNDSSWKPFELGGNLLALAGLAWCFLVVQLVVYIFRAVPTKVIKCERVDYGCGAEPHGYAVPFCWMRVWHADAMKTLASLNRMVFLLDGQTEYAIKRAYFKLVSDPEERPYTFFHVLKMDMRIMLFDAFFVNLLQNCAKLQFQTSYIAFLMYANLAANVNVEWTLLSLFLTHMTSAVSFFVKLREWAMSRDSRILVRKEFRKGMDDADWHEYDKLVFLQRSVALVLTLQFLFQSFCAVNFYMSQWHCESHLWSVFQGCVEGFAVVDGTNFD</sequence>
<feature type="transmembrane region" description="Helical" evidence="1">
    <location>
        <begin position="320"/>
        <end position="340"/>
    </location>
</feature>